<accession>A0A6C0FDL6</accession>
<keyword evidence="1" id="KW-1133">Transmembrane helix</keyword>
<feature type="transmembrane region" description="Helical" evidence="1">
    <location>
        <begin position="113"/>
        <end position="134"/>
    </location>
</feature>
<feature type="transmembrane region" description="Helical" evidence="1">
    <location>
        <begin position="32"/>
        <end position="50"/>
    </location>
</feature>
<evidence type="ECO:0000256" key="1">
    <source>
        <dbReference type="SAM" id="Phobius"/>
    </source>
</evidence>
<keyword evidence="1" id="KW-0472">Membrane</keyword>
<keyword evidence="1" id="KW-0812">Transmembrane</keyword>
<dbReference type="EMBL" id="MN738833">
    <property type="protein sequence ID" value="QHT38713.1"/>
    <property type="molecule type" value="Genomic_DNA"/>
</dbReference>
<dbReference type="AlphaFoldDB" id="A0A6C0FDL6"/>
<proteinExistence type="predicted"/>
<evidence type="ECO:0000313" key="2">
    <source>
        <dbReference type="EMBL" id="QHT38713.1"/>
    </source>
</evidence>
<reference evidence="2" key="1">
    <citation type="journal article" date="2020" name="Nature">
        <title>Giant virus diversity and host interactions through global metagenomics.</title>
        <authorList>
            <person name="Schulz F."/>
            <person name="Roux S."/>
            <person name="Paez-Espino D."/>
            <person name="Jungbluth S."/>
            <person name="Walsh D.A."/>
            <person name="Denef V.J."/>
            <person name="McMahon K.D."/>
            <person name="Konstantinidis K.T."/>
            <person name="Eloe-Fadrosh E.A."/>
            <person name="Kyrpides N.C."/>
            <person name="Woyke T."/>
        </authorList>
    </citation>
    <scope>NUCLEOTIDE SEQUENCE</scope>
    <source>
        <strain evidence="2">GVMAG-S-ERX556106-38</strain>
    </source>
</reference>
<protein>
    <submittedName>
        <fullName evidence="2">Uncharacterized protein</fullName>
    </submittedName>
</protein>
<organism evidence="2">
    <name type="scientific">viral metagenome</name>
    <dbReference type="NCBI Taxonomy" id="1070528"/>
    <lineage>
        <taxon>unclassified sequences</taxon>
        <taxon>metagenomes</taxon>
        <taxon>organismal metagenomes</taxon>
    </lineage>
</organism>
<sequence length="136" mass="15987">MKITFYDEESYLVKTTSSFLIPSLYGALQGNYFNAGLNTLCFLVSVNFWYYPVRGVRRNIDLYFQPMFGTYMYILGNFIAKNPRTIPVGNICFLNGLYLYSRSCKEYRKRNRFWFVYHGLFHLSMSSACMAVQMSI</sequence>
<name>A0A6C0FDL6_9ZZZZ</name>